<evidence type="ECO:0000313" key="1">
    <source>
        <dbReference type="EMBL" id="GAH60923.1"/>
    </source>
</evidence>
<gene>
    <name evidence="1" type="ORF">S03H2_35207</name>
</gene>
<dbReference type="AlphaFoldDB" id="X1ITQ4"/>
<reference evidence="1" key="1">
    <citation type="journal article" date="2014" name="Front. Microbiol.">
        <title>High frequency of phylogenetically diverse reductive dehalogenase-homologous genes in deep subseafloor sedimentary metagenomes.</title>
        <authorList>
            <person name="Kawai M."/>
            <person name="Futagami T."/>
            <person name="Toyoda A."/>
            <person name="Takaki Y."/>
            <person name="Nishi S."/>
            <person name="Hori S."/>
            <person name="Arai W."/>
            <person name="Tsubouchi T."/>
            <person name="Morono Y."/>
            <person name="Uchiyama I."/>
            <person name="Ito T."/>
            <person name="Fujiyama A."/>
            <person name="Inagaki F."/>
            <person name="Takami H."/>
        </authorList>
    </citation>
    <scope>NUCLEOTIDE SEQUENCE</scope>
    <source>
        <strain evidence="1">Expedition CK06-06</strain>
    </source>
</reference>
<evidence type="ECO:0008006" key="2">
    <source>
        <dbReference type="Google" id="ProtNLM"/>
    </source>
</evidence>
<dbReference type="Gene3D" id="3.40.50.720">
    <property type="entry name" value="NAD(P)-binding Rossmann-like Domain"/>
    <property type="match status" value="1"/>
</dbReference>
<protein>
    <recommendedName>
        <fullName evidence="2">Saccharopine dehydrogenase-like C-terminal domain-containing protein</fullName>
    </recommendedName>
</protein>
<comment type="caution">
    <text evidence="1">The sequence shown here is derived from an EMBL/GenBank/DDBJ whole genome shotgun (WGS) entry which is preliminary data.</text>
</comment>
<accession>X1ITQ4</accession>
<sequence>MKGVKVAPRDVLLKLVRHPVDTFFTEDENTCKLPIKIGISAALEITGTKSREYREYKITYTPSFFVTPEERLGIYRKFGATNIYVALPAIVGAKMCMEGNAGRGVIAAECLDPTKFLRMMAAMGSPVKFSEVCSKEMCVS</sequence>
<organism evidence="1">
    <name type="scientific">marine sediment metagenome</name>
    <dbReference type="NCBI Taxonomy" id="412755"/>
    <lineage>
        <taxon>unclassified sequences</taxon>
        <taxon>metagenomes</taxon>
        <taxon>ecological metagenomes</taxon>
    </lineage>
</organism>
<name>X1ITQ4_9ZZZZ</name>
<dbReference type="EMBL" id="BARU01021520">
    <property type="protein sequence ID" value="GAH60923.1"/>
    <property type="molecule type" value="Genomic_DNA"/>
</dbReference>
<proteinExistence type="predicted"/>